<keyword evidence="7" id="KW-0503">Monooxygenase</keyword>
<evidence type="ECO:0000259" key="8">
    <source>
        <dbReference type="Pfam" id="PF08541"/>
    </source>
</evidence>
<keyword evidence="5" id="KW-0560">Oxidoreductase</keyword>
<dbReference type="GO" id="GO:0004497">
    <property type="term" value="F:monooxygenase activity"/>
    <property type="evidence" value="ECO:0007669"/>
    <property type="project" value="UniProtKB-KW"/>
</dbReference>
<dbReference type="InterPro" id="IPR002397">
    <property type="entry name" value="Cyt_P450_B"/>
</dbReference>
<feature type="domain" description="Beta-ketoacyl-[acyl-carrier-protein] synthase III C-terminal" evidence="8">
    <location>
        <begin position="233"/>
        <end position="321"/>
    </location>
</feature>
<dbReference type="Pfam" id="PF00067">
    <property type="entry name" value="p450"/>
    <property type="match status" value="1"/>
</dbReference>
<dbReference type="InterPro" id="IPR016039">
    <property type="entry name" value="Thiolase-like"/>
</dbReference>
<reference evidence="9 10" key="1">
    <citation type="submission" date="2018-10" db="EMBL/GenBank/DDBJ databases">
        <title>Sequencing the genomes of 1000 actinobacteria strains.</title>
        <authorList>
            <person name="Klenk H.-P."/>
        </authorList>
    </citation>
    <scope>NUCLEOTIDE SEQUENCE [LARGE SCALE GENOMIC DNA]</scope>
    <source>
        <strain evidence="9 10">DSM 43800</strain>
    </source>
</reference>
<dbReference type="PRINTS" id="PR00359">
    <property type="entry name" value="BP450"/>
</dbReference>
<sequence>MIWDDVFIGGTGHYLPPRTPATDAVPDTETMRRLLALSDFTSFTSSEDVTEHAMAVRAAIGALRESGLTGADIGMAAYAQMDSQDHMASSCHLQRVLGLGHALVYEVEATSNGGSAALQSAAAHLVADRSATATLVTATSRFRPPRWERWQPTIGIFLADGAASAVLTREGGRARLVATANNSATQMEVLATPTIPDPLGHRDRTPIEVTGLAPYLTLMSEALVGAVEQAAKEANTALPDITRFVVTGLGLAQLQVVVLEPLGVALDRTTWSFLRELGHVGPCDQLLGLDHLLHDDSLRPGDTIMVVGLGMGSRFTAALVEVGEPPRPRPTVLDVAAEPGPAPVDRYVIDPSGADIFGEAARLRARGPVTPVELPGGVHAWAVTGHDAVRELLLHPDVSKDANRHWPKWRNGEIPPDWPLVPWVAMKNMFTAYGDDHARLRGLVAKAFTPRRVEATRPRVEAITAELVARLAARPAGQVVDLRAEFAHPLPIRVIGGLFGVPAEVGRELRRLVEAVFSLDADPEGVHAASGELYLVLKELVAAKRDRPGDDLTSDLIAARREDGARLGEQELLDTLLLTISAGFETTVNLLDHAIHALATHPSQLGLVVAGTASWDDVVDETLRRQAPVPNLPLRYAVRDVEVGGTRIARGDAILVSFGAAGRDPARHGPDAERFDVTRPSRRDHLAFGHGVHFCLGSPLARLEATTALPALFGRFPELRLAVPADGLAPLGSFFTNGHKALPVILED</sequence>
<dbReference type="InterPro" id="IPR036396">
    <property type="entry name" value="Cyt_P450_sf"/>
</dbReference>
<evidence type="ECO:0000256" key="4">
    <source>
        <dbReference type="ARBA" id="ARBA00022723"/>
    </source>
</evidence>
<dbReference type="GO" id="GO:0020037">
    <property type="term" value="F:heme binding"/>
    <property type="evidence" value="ECO:0007669"/>
    <property type="project" value="InterPro"/>
</dbReference>
<dbReference type="InterPro" id="IPR001128">
    <property type="entry name" value="Cyt_P450"/>
</dbReference>
<dbReference type="GO" id="GO:0005506">
    <property type="term" value="F:iron ion binding"/>
    <property type="evidence" value="ECO:0007669"/>
    <property type="project" value="InterPro"/>
</dbReference>
<keyword evidence="6" id="KW-0408">Iron</keyword>
<dbReference type="InterPro" id="IPR017972">
    <property type="entry name" value="Cyt_P450_CS"/>
</dbReference>
<dbReference type="PANTHER" id="PTHR46696">
    <property type="entry name" value="P450, PUTATIVE (EUROFUNG)-RELATED"/>
    <property type="match status" value="1"/>
</dbReference>
<dbReference type="GO" id="GO:0016746">
    <property type="term" value="F:acyltransferase activity"/>
    <property type="evidence" value="ECO:0007669"/>
    <property type="project" value="InterPro"/>
</dbReference>
<evidence type="ECO:0000313" key="9">
    <source>
        <dbReference type="EMBL" id="RKT56257.1"/>
    </source>
</evidence>
<dbReference type="InterPro" id="IPR013747">
    <property type="entry name" value="ACP_syn_III_C"/>
</dbReference>
<dbReference type="EMBL" id="RBXO01000001">
    <property type="protein sequence ID" value="RKT56257.1"/>
    <property type="molecule type" value="Genomic_DNA"/>
</dbReference>
<evidence type="ECO:0000256" key="3">
    <source>
        <dbReference type="ARBA" id="ARBA00022679"/>
    </source>
</evidence>
<dbReference type="CDD" id="cd11029">
    <property type="entry name" value="CYP107-like"/>
    <property type="match status" value="1"/>
</dbReference>
<gene>
    <name evidence="9" type="ORF">C8E97_4946</name>
</gene>
<name>A0A495W5C4_9PSEU</name>
<dbReference type="Pfam" id="PF08541">
    <property type="entry name" value="ACP_syn_III_C"/>
    <property type="match status" value="1"/>
</dbReference>
<evidence type="ECO:0000256" key="6">
    <source>
        <dbReference type="ARBA" id="ARBA00023004"/>
    </source>
</evidence>
<dbReference type="RefSeq" id="WP_170211983.1">
    <property type="nucleotide sequence ID" value="NZ_RBXO01000001.1"/>
</dbReference>
<evidence type="ECO:0000256" key="2">
    <source>
        <dbReference type="ARBA" id="ARBA00022617"/>
    </source>
</evidence>
<dbReference type="Proteomes" id="UP000282084">
    <property type="component" value="Unassembled WGS sequence"/>
</dbReference>
<keyword evidence="4" id="KW-0479">Metal-binding</keyword>
<evidence type="ECO:0000256" key="1">
    <source>
        <dbReference type="ARBA" id="ARBA00010617"/>
    </source>
</evidence>
<dbReference type="FunFam" id="1.10.630.10:FF:000018">
    <property type="entry name" value="Cytochrome P450 monooxygenase"/>
    <property type="match status" value="1"/>
</dbReference>
<comment type="similarity">
    <text evidence="1">Belongs to the cytochrome P450 family.</text>
</comment>
<dbReference type="SUPFAM" id="SSF48264">
    <property type="entry name" value="Cytochrome P450"/>
    <property type="match status" value="1"/>
</dbReference>
<dbReference type="GO" id="GO:0016705">
    <property type="term" value="F:oxidoreductase activity, acting on paired donors, with incorporation or reduction of molecular oxygen"/>
    <property type="evidence" value="ECO:0007669"/>
    <property type="project" value="InterPro"/>
</dbReference>
<dbReference type="AlphaFoldDB" id="A0A495W5C4"/>
<protein>
    <submittedName>
        <fullName evidence="9">Cytochrome P450</fullName>
    </submittedName>
</protein>
<dbReference type="PANTHER" id="PTHR46696:SF1">
    <property type="entry name" value="CYTOCHROME P450 YJIB-RELATED"/>
    <property type="match status" value="1"/>
</dbReference>
<keyword evidence="2" id="KW-0349">Heme</keyword>
<dbReference type="Gene3D" id="3.40.47.10">
    <property type="match status" value="2"/>
</dbReference>
<dbReference type="Gene3D" id="1.10.630.10">
    <property type="entry name" value="Cytochrome P450"/>
    <property type="match status" value="1"/>
</dbReference>
<organism evidence="9 10">
    <name type="scientific">Saccharothrix australiensis</name>
    <dbReference type="NCBI Taxonomy" id="2072"/>
    <lineage>
        <taxon>Bacteria</taxon>
        <taxon>Bacillati</taxon>
        <taxon>Actinomycetota</taxon>
        <taxon>Actinomycetes</taxon>
        <taxon>Pseudonocardiales</taxon>
        <taxon>Pseudonocardiaceae</taxon>
        <taxon>Saccharothrix</taxon>
    </lineage>
</organism>
<evidence type="ECO:0000256" key="7">
    <source>
        <dbReference type="ARBA" id="ARBA00023033"/>
    </source>
</evidence>
<proteinExistence type="inferred from homology"/>
<dbReference type="SUPFAM" id="SSF53901">
    <property type="entry name" value="Thiolase-like"/>
    <property type="match status" value="1"/>
</dbReference>
<keyword evidence="10" id="KW-1185">Reference proteome</keyword>
<accession>A0A495W5C4</accession>
<dbReference type="PROSITE" id="PS00086">
    <property type="entry name" value="CYTOCHROME_P450"/>
    <property type="match status" value="1"/>
</dbReference>
<evidence type="ECO:0000256" key="5">
    <source>
        <dbReference type="ARBA" id="ARBA00023002"/>
    </source>
</evidence>
<keyword evidence="3" id="KW-0808">Transferase</keyword>
<evidence type="ECO:0000313" key="10">
    <source>
        <dbReference type="Proteomes" id="UP000282084"/>
    </source>
</evidence>
<comment type="caution">
    <text evidence="9">The sequence shown here is derived from an EMBL/GenBank/DDBJ whole genome shotgun (WGS) entry which is preliminary data.</text>
</comment>